<feature type="non-terminal residue" evidence="9">
    <location>
        <position position="111"/>
    </location>
</feature>
<dbReference type="GO" id="GO:0055085">
    <property type="term" value="P:transmembrane transport"/>
    <property type="evidence" value="ECO:0007669"/>
    <property type="project" value="InterPro"/>
</dbReference>
<dbReference type="PANTHER" id="PTHR43163">
    <property type="entry name" value="DIPEPTIDE TRANSPORT SYSTEM PERMEASE PROTEIN DPPB-RELATED"/>
    <property type="match status" value="1"/>
</dbReference>
<proteinExistence type="predicted"/>
<comment type="subcellular location">
    <subcellularLocation>
        <location evidence="1">Cell membrane</location>
        <topology evidence="1">Multi-pass membrane protein</topology>
    </subcellularLocation>
</comment>
<protein>
    <recommendedName>
        <fullName evidence="8">ABC transmembrane type-1 domain-containing protein</fullName>
    </recommendedName>
</protein>
<feature type="non-terminal residue" evidence="9">
    <location>
        <position position="1"/>
    </location>
</feature>
<reference evidence="9" key="1">
    <citation type="journal article" date="2014" name="Front. Microbiol.">
        <title>High frequency of phylogenetically diverse reductive dehalogenase-homologous genes in deep subseafloor sedimentary metagenomes.</title>
        <authorList>
            <person name="Kawai M."/>
            <person name="Futagami T."/>
            <person name="Toyoda A."/>
            <person name="Takaki Y."/>
            <person name="Nishi S."/>
            <person name="Hori S."/>
            <person name="Arai W."/>
            <person name="Tsubouchi T."/>
            <person name="Morono Y."/>
            <person name="Uchiyama I."/>
            <person name="Ito T."/>
            <person name="Fujiyama A."/>
            <person name="Inagaki F."/>
            <person name="Takami H."/>
        </authorList>
    </citation>
    <scope>NUCLEOTIDE SEQUENCE</scope>
    <source>
        <strain evidence="9">Expedition CK06-06</strain>
    </source>
</reference>
<gene>
    <name evidence="9" type="ORF">S01H4_65183</name>
</gene>
<dbReference type="AlphaFoldDB" id="X1ET57"/>
<accession>X1ET57</accession>
<evidence type="ECO:0000256" key="7">
    <source>
        <dbReference type="SAM" id="Phobius"/>
    </source>
</evidence>
<dbReference type="Gene3D" id="1.10.3720.10">
    <property type="entry name" value="MetI-like"/>
    <property type="match status" value="1"/>
</dbReference>
<feature type="transmembrane region" description="Helical" evidence="7">
    <location>
        <begin position="67"/>
        <end position="89"/>
    </location>
</feature>
<evidence type="ECO:0000259" key="8">
    <source>
        <dbReference type="PROSITE" id="PS50928"/>
    </source>
</evidence>
<keyword evidence="3" id="KW-1003">Cell membrane</keyword>
<comment type="caution">
    <text evidence="9">The sequence shown here is derived from an EMBL/GenBank/DDBJ whole genome shotgun (WGS) entry which is preliminary data.</text>
</comment>
<keyword evidence="5 7" id="KW-1133">Transmembrane helix</keyword>
<feature type="transmembrane region" description="Helical" evidence="7">
    <location>
        <begin position="23"/>
        <end position="47"/>
    </location>
</feature>
<feature type="domain" description="ABC transmembrane type-1" evidence="8">
    <location>
        <begin position="1"/>
        <end position="111"/>
    </location>
</feature>
<evidence type="ECO:0000256" key="2">
    <source>
        <dbReference type="ARBA" id="ARBA00022448"/>
    </source>
</evidence>
<dbReference type="InterPro" id="IPR035906">
    <property type="entry name" value="MetI-like_sf"/>
</dbReference>
<dbReference type="EMBL" id="BART01039791">
    <property type="protein sequence ID" value="GAH23455.1"/>
    <property type="molecule type" value="Genomic_DNA"/>
</dbReference>
<name>X1ET57_9ZZZZ</name>
<dbReference type="InterPro" id="IPR000515">
    <property type="entry name" value="MetI-like"/>
</dbReference>
<keyword evidence="2" id="KW-0813">Transport</keyword>
<evidence type="ECO:0000256" key="4">
    <source>
        <dbReference type="ARBA" id="ARBA00022692"/>
    </source>
</evidence>
<dbReference type="Pfam" id="PF00528">
    <property type="entry name" value="BPD_transp_1"/>
    <property type="match status" value="1"/>
</dbReference>
<evidence type="ECO:0000256" key="5">
    <source>
        <dbReference type="ARBA" id="ARBA00022989"/>
    </source>
</evidence>
<keyword evidence="6 7" id="KW-0472">Membrane</keyword>
<dbReference type="GO" id="GO:0005886">
    <property type="term" value="C:plasma membrane"/>
    <property type="evidence" value="ECO:0007669"/>
    <property type="project" value="UniProtKB-SubCell"/>
</dbReference>
<dbReference type="PROSITE" id="PS50928">
    <property type="entry name" value="ABC_TM1"/>
    <property type="match status" value="1"/>
</dbReference>
<keyword evidence="4 7" id="KW-0812">Transmembrane</keyword>
<dbReference type="PANTHER" id="PTHR43163:SF6">
    <property type="entry name" value="DIPEPTIDE TRANSPORT SYSTEM PERMEASE PROTEIN DPPB-RELATED"/>
    <property type="match status" value="1"/>
</dbReference>
<evidence type="ECO:0000256" key="3">
    <source>
        <dbReference type="ARBA" id="ARBA00022475"/>
    </source>
</evidence>
<evidence type="ECO:0000256" key="6">
    <source>
        <dbReference type="ARBA" id="ARBA00023136"/>
    </source>
</evidence>
<organism evidence="9">
    <name type="scientific">marine sediment metagenome</name>
    <dbReference type="NCBI Taxonomy" id="412755"/>
    <lineage>
        <taxon>unclassified sequences</taxon>
        <taxon>metagenomes</taxon>
        <taxon>ecological metagenomes</taxon>
    </lineage>
</organism>
<evidence type="ECO:0000256" key="1">
    <source>
        <dbReference type="ARBA" id="ARBA00004651"/>
    </source>
</evidence>
<evidence type="ECO:0000313" key="9">
    <source>
        <dbReference type="EMBL" id="GAH23455.1"/>
    </source>
</evidence>
<dbReference type="SUPFAM" id="SSF161098">
    <property type="entry name" value="MetI-like"/>
    <property type="match status" value="1"/>
</dbReference>
<sequence length="111" mass="12475">SLILGIGLGVLSALRQYTWVDQILTFLGLIFLSFPSYFFGLILIYIFSINLNLLPLGGRTPLGDVNFLSRMSHLVLPAFVLGMILTAVLMRYTRSSMLEVLHKQYIMTAFS</sequence>